<reference evidence="1 2" key="1">
    <citation type="submission" date="2014-03" db="EMBL/GenBank/DDBJ databases">
        <authorList>
            <person name="Urmite Genomes U."/>
        </authorList>
    </citation>
    <scope>NUCLEOTIDE SEQUENCE [LARGE SCALE GENOMIC DNA]</scope>
    <source>
        <strain evidence="1 2">Vm-5</strain>
    </source>
</reference>
<gene>
    <name evidence="1" type="ORF">BN990_04257</name>
</gene>
<dbReference type="RefSeq" id="WP_038246836.1">
    <property type="nucleotide sequence ID" value="NZ_BNER01000008.1"/>
</dbReference>
<evidence type="ECO:0000313" key="1">
    <source>
        <dbReference type="EMBL" id="CDQ41878.1"/>
    </source>
</evidence>
<dbReference type="eggNOG" id="ENOG5033W29">
    <property type="taxonomic scope" value="Bacteria"/>
</dbReference>
<dbReference type="Proteomes" id="UP000028875">
    <property type="component" value="Unassembled WGS sequence"/>
</dbReference>
<keyword evidence="2" id="KW-1185">Reference proteome</keyword>
<dbReference type="AlphaFoldDB" id="A0A024QH38"/>
<organism evidence="1 2">
    <name type="scientific">Virgibacillus massiliensis</name>
    <dbReference type="NCBI Taxonomy" id="1462526"/>
    <lineage>
        <taxon>Bacteria</taxon>
        <taxon>Bacillati</taxon>
        <taxon>Bacillota</taxon>
        <taxon>Bacilli</taxon>
        <taxon>Bacillales</taxon>
        <taxon>Bacillaceae</taxon>
        <taxon>Virgibacillus</taxon>
    </lineage>
</organism>
<reference evidence="2" key="2">
    <citation type="submission" date="2014-05" db="EMBL/GenBank/DDBJ databases">
        <title>Draft genome sequence of Virgibacillus massiliensis Vm-5.</title>
        <authorList>
            <person name="Khelaifia S."/>
            <person name="Croce O."/>
            <person name="Lagier J.C."/>
            <person name="Raoult D."/>
        </authorList>
    </citation>
    <scope>NUCLEOTIDE SEQUENCE [LARGE SCALE GENOMIC DNA]</scope>
    <source>
        <strain evidence="2">Vm-5</strain>
    </source>
</reference>
<accession>A0A024QH38</accession>
<dbReference type="OrthoDB" id="2087545at2"/>
<evidence type="ECO:0000313" key="2">
    <source>
        <dbReference type="Proteomes" id="UP000028875"/>
    </source>
</evidence>
<proteinExistence type="predicted"/>
<dbReference type="EMBL" id="CCDP010000003">
    <property type="protein sequence ID" value="CDQ41878.1"/>
    <property type="molecule type" value="Genomic_DNA"/>
</dbReference>
<comment type="caution">
    <text evidence="1">The sequence shown here is derived from an EMBL/GenBank/DDBJ whole genome shotgun (WGS) entry which is preliminary data.</text>
</comment>
<name>A0A024QH38_9BACI</name>
<dbReference type="STRING" id="1462526.BN990_04257"/>
<protein>
    <submittedName>
        <fullName evidence="1">Uncharacterized protein</fullName>
    </submittedName>
</protein>
<sequence>MFEIPKIQLPTPEEAVQIRKDKYKSASECLENMSYWLPKVEASSARDVSSLQIPFTKTITLNLETYEWLLSDNYTQETIQEFNQSIIEDLGDFLIDQKLFIKTGNFSNKFQFKNTVVSDREKLGKQFLNIYYDAMCFGVPDSNEIVIREYIEDKEDRPTIYSGMPLHTEFRVFYDFDIDEPIGISNYWHPDEMLEWLSEPDLTSYKSIKDTIVSDFNKYKKNVVLQVSILMQGVTSLKGKWSIDVMKNGEDFWIIDMARMERSALVNKMESLT</sequence>